<dbReference type="STRING" id="35608.A0A2U1MMU2"/>
<comment type="caution">
    <text evidence="1">The sequence shown here is derived from an EMBL/GenBank/DDBJ whole genome shotgun (WGS) entry which is preliminary data.</text>
</comment>
<accession>A0A2U1MMU2</accession>
<reference evidence="1 2" key="1">
    <citation type="journal article" date="2018" name="Mol. Plant">
        <title>The genome of Artemisia annua provides insight into the evolution of Asteraceae family and artemisinin biosynthesis.</title>
        <authorList>
            <person name="Shen Q."/>
            <person name="Zhang L."/>
            <person name="Liao Z."/>
            <person name="Wang S."/>
            <person name="Yan T."/>
            <person name="Shi P."/>
            <person name="Liu M."/>
            <person name="Fu X."/>
            <person name="Pan Q."/>
            <person name="Wang Y."/>
            <person name="Lv Z."/>
            <person name="Lu X."/>
            <person name="Zhang F."/>
            <person name="Jiang W."/>
            <person name="Ma Y."/>
            <person name="Chen M."/>
            <person name="Hao X."/>
            <person name="Li L."/>
            <person name="Tang Y."/>
            <person name="Lv G."/>
            <person name="Zhou Y."/>
            <person name="Sun X."/>
            <person name="Brodelius P.E."/>
            <person name="Rose J.K.C."/>
            <person name="Tang K."/>
        </authorList>
    </citation>
    <scope>NUCLEOTIDE SEQUENCE [LARGE SCALE GENOMIC DNA]</scope>
    <source>
        <strain evidence="2">cv. Huhao1</strain>
        <tissue evidence="1">Leaf</tissue>
    </source>
</reference>
<organism evidence="1 2">
    <name type="scientific">Artemisia annua</name>
    <name type="common">Sweet wormwood</name>
    <dbReference type="NCBI Taxonomy" id="35608"/>
    <lineage>
        <taxon>Eukaryota</taxon>
        <taxon>Viridiplantae</taxon>
        <taxon>Streptophyta</taxon>
        <taxon>Embryophyta</taxon>
        <taxon>Tracheophyta</taxon>
        <taxon>Spermatophyta</taxon>
        <taxon>Magnoliopsida</taxon>
        <taxon>eudicotyledons</taxon>
        <taxon>Gunneridae</taxon>
        <taxon>Pentapetalae</taxon>
        <taxon>asterids</taxon>
        <taxon>campanulids</taxon>
        <taxon>Asterales</taxon>
        <taxon>Asteraceae</taxon>
        <taxon>Asteroideae</taxon>
        <taxon>Anthemideae</taxon>
        <taxon>Artemisiinae</taxon>
        <taxon>Artemisia</taxon>
    </lineage>
</organism>
<dbReference type="PANTHER" id="PTHR11439:SF463">
    <property type="entry name" value="REVERSE TRANSCRIPTASE TY1_COPIA-TYPE DOMAIN-CONTAINING PROTEIN"/>
    <property type="match status" value="1"/>
</dbReference>
<keyword evidence="2" id="KW-1185">Reference proteome</keyword>
<gene>
    <name evidence="1" type="ORF">CTI12_AA362660</name>
</gene>
<dbReference type="PANTHER" id="PTHR11439">
    <property type="entry name" value="GAG-POL-RELATED RETROTRANSPOSON"/>
    <property type="match status" value="1"/>
</dbReference>
<dbReference type="OrthoDB" id="1726046at2759"/>
<proteinExistence type="predicted"/>
<name>A0A2U1MMU2_ARTAN</name>
<dbReference type="AlphaFoldDB" id="A0A2U1MMU2"/>
<dbReference type="CDD" id="cd09272">
    <property type="entry name" value="RNase_HI_RT_Ty1"/>
    <property type="match status" value="1"/>
</dbReference>
<evidence type="ECO:0000313" key="1">
    <source>
        <dbReference type="EMBL" id="PWA62585.1"/>
    </source>
</evidence>
<dbReference type="Proteomes" id="UP000245207">
    <property type="component" value="Unassembled WGS sequence"/>
</dbReference>
<sequence>MESEGFKMIELCIIVGYANYLLKAYVLVVEYLVGLCGQGFDLKGYSDSYYARCNIDKKSTSGVCQFLGSKLVCWSAKKLQSITMSSTEVEYVAAISLYQGHIMKGDIELYFIPTEYQLADRFTKPLNKPTFTWFKAELRMLNIDDESLTNNVQGVSIPQVPNKPFRTPLYT</sequence>
<evidence type="ECO:0000313" key="2">
    <source>
        <dbReference type="Proteomes" id="UP000245207"/>
    </source>
</evidence>
<protein>
    <submittedName>
        <fullName evidence="1">Copia protein</fullName>
    </submittedName>
</protein>
<dbReference type="EMBL" id="PKPP01004838">
    <property type="protein sequence ID" value="PWA62585.1"/>
    <property type="molecule type" value="Genomic_DNA"/>
</dbReference>